<dbReference type="RefSeq" id="WP_153863615.1">
    <property type="nucleotide sequence ID" value="NZ_WJQS01000006.1"/>
</dbReference>
<dbReference type="Pfam" id="PF00849">
    <property type="entry name" value="PseudoU_synth_2"/>
    <property type="match status" value="1"/>
</dbReference>
<accession>A0A6I2GIN8</accession>
<comment type="similarity">
    <text evidence="2 6">Belongs to the pseudouridine synthase RluA family.</text>
</comment>
<dbReference type="Gene3D" id="3.30.2350.10">
    <property type="entry name" value="Pseudouridine synthase"/>
    <property type="match status" value="1"/>
</dbReference>
<dbReference type="PROSITE" id="PS50889">
    <property type="entry name" value="S4"/>
    <property type="match status" value="1"/>
</dbReference>
<keyword evidence="9" id="KW-1185">Reference proteome</keyword>
<evidence type="ECO:0000256" key="2">
    <source>
        <dbReference type="ARBA" id="ARBA00010876"/>
    </source>
</evidence>
<comment type="catalytic activity">
    <reaction evidence="1 6">
        <text>a uridine in RNA = a pseudouridine in RNA</text>
        <dbReference type="Rhea" id="RHEA:48348"/>
        <dbReference type="Rhea" id="RHEA-COMP:12068"/>
        <dbReference type="Rhea" id="RHEA-COMP:12069"/>
        <dbReference type="ChEBI" id="CHEBI:65314"/>
        <dbReference type="ChEBI" id="CHEBI:65315"/>
    </reaction>
</comment>
<proteinExistence type="inferred from homology"/>
<dbReference type="NCBIfam" id="TIGR00005">
    <property type="entry name" value="rluA_subfam"/>
    <property type="match status" value="1"/>
</dbReference>
<dbReference type="InterPro" id="IPR020103">
    <property type="entry name" value="PsdUridine_synth_cat_dom_sf"/>
</dbReference>
<feature type="active site" evidence="4">
    <location>
        <position position="131"/>
    </location>
</feature>
<sequence length="291" mass="32966">MVQKRLKVEREEGLLEFLLAELPQMSRKKVKNLLAYSQVIVEGKVVKQFNHPLQIGQVVEITKAQKVEADYRFQGVKIIHEDDAIIVINKAAGVLSMSGKNPNEPTAYRQLSDYVKSTNPNSRIFIVHRLDRDTSGVMVFAKTEEVKTKLQSNWQKSVKERTYTALVEGIISREKGQLKSWLTESKTLKVYSSQHNNGGKLAITNYEKIQGNRQFTLLKVNLETGRKNQIRVHMQDLGHSIVGDKKYGATDNPMKRLGLHATSLVFEHPVTGKIMSFNIDAPADFFKLSSN</sequence>
<dbReference type="CDD" id="cd00165">
    <property type="entry name" value="S4"/>
    <property type="match status" value="1"/>
</dbReference>
<dbReference type="GO" id="GO:0120159">
    <property type="term" value="F:rRNA pseudouridine synthase activity"/>
    <property type="evidence" value="ECO:0007669"/>
    <property type="project" value="UniProtKB-ARBA"/>
</dbReference>
<evidence type="ECO:0000256" key="4">
    <source>
        <dbReference type="PIRSR" id="PIRSR606225-1"/>
    </source>
</evidence>
<reference evidence="8 9" key="1">
    <citation type="submission" date="2019-11" db="EMBL/GenBank/DDBJ databases">
        <title>Characterisation of Fundicoccus ignavus gen. nov. sp. nov., a novel genus of the family Aerococcaceae isolated from bulk tank milk.</title>
        <authorList>
            <person name="Siebert A."/>
            <person name="Huptas C."/>
            <person name="Wenning M."/>
            <person name="Scherer S."/>
            <person name="Doll E.V."/>
        </authorList>
    </citation>
    <scope>NUCLEOTIDE SEQUENCE [LARGE SCALE GENOMIC DNA]</scope>
    <source>
        <strain evidence="8 9">WS4759</strain>
    </source>
</reference>
<dbReference type="PROSITE" id="PS01129">
    <property type="entry name" value="PSI_RLU"/>
    <property type="match status" value="1"/>
</dbReference>
<dbReference type="AlphaFoldDB" id="A0A6I2GIN8"/>
<dbReference type="EMBL" id="WJQS01000006">
    <property type="protein sequence ID" value="MRI85712.1"/>
    <property type="molecule type" value="Genomic_DNA"/>
</dbReference>
<dbReference type="SUPFAM" id="SSF55174">
    <property type="entry name" value="Alpha-L RNA-binding motif"/>
    <property type="match status" value="1"/>
</dbReference>
<dbReference type="InterPro" id="IPR002942">
    <property type="entry name" value="S4_RNA-bd"/>
</dbReference>
<comment type="function">
    <text evidence="6">Responsible for synthesis of pseudouridine from uracil.</text>
</comment>
<evidence type="ECO:0000256" key="1">
    <source>
        <dbReference type="ARBA" id="ARBA00000073"/>
    </source>
</evidence>
<dbReference type="EC" id="5.4.99.-" evidence="6"/>
<dbReference type="InterPro" id="IPR006145">
    <property type="entry name" value="PsdUridine_synth_RsuA/RluA"/>
</dbReference>
<dbReference type="InterPro" id="IPR036986">
    <property type="entry name" value="S4_RNA-bd_sf"/>
</dbReference>
<keyword evidence="3 6" id="KW-0413">Isomerase</keyword>
<evidence type="ECO:0000256" key="5">
    <source>
        <dbReference type="PROSITE-ProRule" id="PRU00182"/>
    </source>
</evidence>
<dbReference type="GO" id="GO:0003723">
    <property type="term" value="F:RNA binding"/>
    <property type="evidence" value="ECO:0007669"/>
    <property type="project" value="UniProtKB-KW"/>
</dbReference>
<dbReference type="GO" id="GO:0000455">
    <property type="term" value="P:enzyme-directed rRNA pseudouridine synthesis"/>
    <property type="evidence" value="ECO:0007669"/>
    <property type="project" value="UniProtKB-ARBA"/>
</dbReference>
<organism evidence="8 9">
    <name type="scientific">Fundicoccus ignavus</name>
    <dbReference type="NCBI Taxonomy" id="2664442"/>
    <lineage>
        <taxon>Bacteria</taxon>
        <taxon>Bacillati</taxon>
        <taxon>Bacillota</taxon>
        <taxon>Bacilli</taxon>
        <taxon>Lactobacillales</taxon>
        <taxon>Aerococcaceae</taxon>
        <taxon>Fundicoccus</taxon>
    </lineage>
</organism>
<dbReference type="PANTHER" id="PTHR21600:SF44">
    <property type="entry name" value="RIBOSOMAL LARGE SUBUNIT PSEUDOURIDINE SYNTHASE D"/>
    <property type="match status" value="1"/>
</dbReference>
<dbReference type="InterPro" id="IPR006225">
    <property type="entry name" value="PsdUridine_synth_RluC/D"/>
</dbReference>
<dbReference type="SMART" id="SM00363">
    <property type="entry name" value="S4"/>
    <property type="match status" value="1"/>
</dbReference>
<name>A0A6I2GIN8_9LACT</name>
<evidence type="ECO:0000256" key="3">
    <source>
        <dbReference type="ARBA" id="ARBA00023235"/>
    </source>
</evidence>
<keyword evidence="5" id="KW-0694">RNA-binding</keyword>
<evidence type="ECO:0000256" key="6">
    <source>
        <dbReference type="RuleBase" id="RU362028"/>
    </source>
</evidence>
<dbReference type="InterPro" id="IPR050188">
    <property type="entry name" value="RluA_PseudoU_synthase"/>
</dbReference>
<protein>
    <recommendedName>
        <fullName evidence="6">Pseudouridine synthase</fullName>
        <ecNumber evidence="6">5.4.99.-</ecNumber>
    </recommendedName>
</protein>
<evidence type="ECO:0000313" key="8">
    <source>
        <dbReference type="EMBL" id="MRI85712.1"/>
    </source>
</evidence>
<evidence type="ECO:0000313" key="9">
    <source>
        <dbReference type="Proteomes" id="UP000430975"/>
    </source>
</evidence>
<dbReference type="Proteomes" id="UP000430975">
    <property type="component" value="Unassembled WGS sequence"/>
</dbReference>
<evidence type="ECO:0000259" key="7">
    <source>
        <dbReference type="SMART" id="SM00363"/>
    </source>
</evidence>
<feature type="domain" description="RNA-binding S4" evidence="7">
    <location>
        <begin position="13"/>
        <end position="73"/>
    </location>
</feature>
<dbReference type="CDD" id="cd02869">
    <property type="entry name" value="PseudoU_synth_RluA_like"/>
    <property type="match status" value="1"/>
</dbReference>
<dbReference type="Gene3D" id="3.10.290.10">
    <property type="entry name" value="RNA-binding S4 domain"/>
    <property type="match status" value="1"/>
</dbReference>
<comment type="caution">
    <text evidence="8">The sequence shown here is derived from an EMBL/GenBank/DDBJ whole genome shotgun (WGS) entry which is preliminary data.</text>
</comment>
<gene>
    <name evidence="8" type="ORF">GIY09_07505</name>
</gene>
<dbReference type="InterPro" id="IPR006224">
    <property type="entry name" value="PsdUridine_synth_RluA-like_CS"/>
</dbReference>
<dbReference type="SUPFAM" id="SSF55120">
    <property type="entry name" value="Pseudouridine synthase"/>
    <property type="match status" value="1"/>
</dbReference>
<dbReference type="PANTHER" id="PTHR21600">
    <property type="entry name" value="MITOCHONDRIAL RNA PSEUDOURIDINE SYNTHASE"/>
    <property type="match status" value="1"/>
</dbReference>